<evidence type="ECO:0000256" key="2">
    <source>
        <dbReference type="SAM" id="Phobius"/>
    </source>
</evidence>
<feature type="region of interest" description="Disordered" evidence="1">
    <location>
        <begin position="177"/>
        <end position="199"/>
    </location>
</feature>
<keyword evidence="5" id="KW-1185">Reference proteome</keyword>
<dbReference type="PROSITE" id="PS51444">
    <property type="entry name" value="FH2"/>
    <property type="match status" value="1"/>
</dbReference>
<evidence type="ECO:0000259" key="3">
    <source>
        <dbReference type="PROSITE" id="PS51444"/>
    </source>
</evidence>
<keyword evidence="2" id="KW-1133">Transmembrane helix</keyword>
<dbReference type="AlphaFoldDB" id="A0A6A4QDC7"/>
<dbReference type="GO" id="GO:0051015">
    <property type="term" value="F:actin filament binding"/>
    <property type="evidence" value="ECO:0007669"/>
    <property type="project" value="InterPro"/>
</dbReference>
<keyword evidence="2" id="KW-0812">Transmembrane</keyword>
<keyword evidence="2" id="KW-0472">Membrane</keyword>
<dbReference type="PANTHER" id="PTHR23213">
    <property type="entry name" value="FORMIN-RELATED"/>
    <property type="match status" value="1"/>
</dbReference>
<name>A0A6A4QDC7_LUPAL</name>
<feature type="compositionally biased region" description="Pro residues" evidence="1">
    <location>
        <begin position="399"/>
        <end position="408"/>
    </location>
</feature>
<feature type="compositionally biased region" description="Polar residues" evidence="1">
    <location>
        <begin position="385"/>
        <end position="398"/>
    </location>
</feature>
<organism evidence="4 5">
    <name type="scientific">Lupinus albus</name>
    <name type="common">White lupine</name>
    <name type="synonym">Lupinus termis</name>
    <dbReference type="NCBI Taxonomy" id="3870"/>
    <lineage>
        <taxon>Eukaryota</taxon>
        <taxon>Viridiplantae</taxon>
        <taxon>Streptophyta</taxon>
        <taxon>Embryophyta</taxon>
        <taxon>Tracheophyta</taxon>
        <taxon>Spermatophyta</taxon>
        <taxon>Magnoliopsida</taxon>
        <taxon>eudicotyledons</taxon>
        <taxon>Gunneridae</taxon>
        <taxon>Pentapetalae</taxon>
        <taxon>rosids</taxon>
        <taxon>fabids</taxon>
        <taxon>Fabales</taxon>
        <taxon>Fabaceae</taxon>
        <taxon>Papilionoideae</taxon>
        <taxon>50 kb inversion clade</taxon>
        <taxon>genistoids sensu lato</taxon>
        <taxon>core genistoids</taxon>
        <taxon>Genisteae</taxon>
        <taxon>Lupinus</taxon>
    </lineage>
</organism>
<reference evidence="5" key="1">
    <citation type="journal article" date="2020" name="Nat. Commun.">
        <title>Genome sequence of the cluster root forming white lupin.</title>
        <authorList>
            <person name="Hufnagel B."/>
            <person name="Marques A."/>
            <person name="Soriano A."/>
            <person name="Marques L."/>
            <person name="Divol F."/>
            <person name="Doumas P."/>
            <person name="Sallet E."/>
            <person name="Mancinotti D."/>
            <person name="Carrere S."/>
            <person name="Marande W."/>
            <person name="Arribat S."/>
            <person name="Keller J."/>
            <person name="Huneau C."/>
            <person name="Blein T."/>
            <person name="Aime D."/>
            <person name="Laguerre M."/>
            <person name="Taylor J."/>
            <person name="Schubert V."/>
            <person name="Nelson M."/>
            <person name="Geu-Flores F."/>
            <person name="Crespi M."/>
            <person name="Gallardo-Guerrero K."/>
            <person name="Delaux P.-M."/>
            <person name="Salse J."/>
            <person name="Berges H."/>
            <person name="Guyot R."/>
            <person name="Gouzy J."/>
            <person name="Peret B."/>
        </authorList>
    </citation>
    <scope>NUCLEOTIDE SEQUENCE [LARGE SCALE GENOMIC DNA]</scope>
    <source>
        <strain evidence="5">cv. Amiga</strain>
    </source>
</reference>
<dbReference type="InterPro" id="IPR015425">
    <property type="entry name" value="FH2_Formin"/>
</dbReference>
<evidence type="ECO:0000313" key="5">
    <source>
        <dbReference type="Proteomes" id="UP000447434"/>
    </source>
</evidence>
<sequence>MGCDSKFLSMIFIIMIMTLLMLLSLQRIHILNVDHAMFMEIEVKNEQGNENQVKKISGLDENEVKEALMVEKFRALLGLNSFHTTAPSNVDSSQFLSPSPSPNIEPEAPTPSPFPLAPHFHPHSYHHPLLNNKTHEDKGKAKRVLVAIVVSVGIATLICVCGLILVCRKLRNNRKKPKRTMPLCSSKNKGSGGGTYQNQSSKVSLNSGGLDLFYVNVLGDDIEQQGCSLKITCENKTECYDNVSSSSTKEILHVHEYVEEESVKNEYESGDESFHSFVDSESNLRLSNASDGSFCDTFSMSPQNSSSFLPTHFPTSPHNSFSNTQSHKNFMPPPPPPPPPLQMPLFKLHSLTTSSYRDSSHSPHSSRNSDTFSACNPSQEKELISSAQQLNSTKSASTIPPPPCPPPFSKGNNNNRKTPTPPSSQLPHFTALVKDGVPLPKLKPLHWDKVRAAPNRTMVWDKLRSSSFE</sequence>
<evidence type="ECO:0000313" key="4">
    <source>
        <dbReference type="EMBL" id="KAE9611937.1"/>
    </source>
</evidence>
<comment type="caution">
    <text evidence="4">The sequence shown here is derived from an EMBL/GenBank/DDBJ whole genome shotgun (WGS) entry which is preliminary data.</text>
</comment>
<dbReference type="GO" id="GO:0045010">
    <property type="term" value="P:actin nucleation"/>
    <property type="evidence" value="ECO:0007669"/>
    <property type="project" value="InterPro"/>
</dbReference>
<dbReference type="InterPro" id="IPR027643">
    <property type="entry name" value="Formin-like_plant"/>
</dbReference>
<feature type="transmembrane region" description="Helical" evidence="2">
    <location>
        <begin position="6"/>
        <end position="25"/>
    </location>
</feature>
<feature type="domain" description="FH2" evidence="3">
    <location>
        <begin position="432"/>
        <end position="469"/>
    </location>
</feature>
<feature type="region of interest" description="Disordered" evidence="1">
    <location>
        <begin position="90"/>
        <end position="118"/>
    </location>
</feature>
<gene>
    <name evidence="4" type="ORF">Lalb_Chr06g0167701</name>
</gene>
<dbReference type="Proteomes" id="UP000447434">
    <property type="component" value="Chromosome 6"/>
</dbReference>
<feature type="transmembrane region" description="Helical" evidence="2">
    <location>
        <begin position="144"/>
        <end position="166"/>
    </location>
</feature>
<dbReference type="EMBL" id="WOCE01000006">
    <property type="protein sequence ID" value="KAE9611937.1"/>
    <property type="molecule type" value="Genomic_DNA"/>
</dbReference>
<dbReference type="OrthoDB" id="1751391at2759"/>
<accession>A0A6A4QDC7</accession>
<feature type="compositionally biased region" description="Polar residues" evidence="1">
    <location>
        <begin position="309"/>
        <end position="328"/>
    </location>
</feature>
<feature type="region of interest" description="Disordered" evidence="1">
    <location>
        <begin position="309"/>
        <end position="428"/>
    </location>
</feature>
<feature type="compositionally biased region" description="Pro residues" evidence="1">
    <location>
        <begin position="99"/>
        <end position="116"/>
    </location>
</feature>
<feature type="compositionally biased region" description="Pro residues" evidence="1">
    <location>
        <begin position="331"/>
        <end position="342"/>
    </location>
</feature>
<evidence type="ECO:0000256" key="1">
    <source>
        <dbReference type="SAM" id="MobiDB-lite"/>
    </source>
</evidence>
<dbReference type="PANTHER" id="PTHR23213:SF177">
    <property type="entry name" value="FORMIN-LIKE PROTEIN 11"/>
    <property type="match status" value="1"/>
</dbReference>
<feature type="compositionally biased region" description="Low complexity" evidence="1">
    <location>
        <begin position="349"/>
        <end position="371"/>
    </location>
</feature>
<protein>
    <submittedName>
        <fullName evidence="4">Putative formin, FH2 domain-containing protein</fullName>
    </submittedName>
</protein>
<proteinExistence type="predicted"/>